<sequence length="113" mass="12553">MNKPARELTTKIQLYGYVPLGAKFVSITTVIANGQNFCDGLFMANVRGKTSTGEWTVKNIPIKTYNQSAWYADAVIMELPIYDGNIYFHHPYICGDTYGTGGANVDIYLNGFL</sequence>
<accession>A0ABS7FFA8</accession>
<name>A0ABS7FFA8_9NEIS</name>
<dbReference type="Proteomes" id="UP000711178">
    <property type="component" value="Unassembled WGS sequence"/>
</dbReference>
<organism evidence="1 2">
    <name type="scientific">Chromobacterium subtsugae</name>
    <dbReference type="NCBI Taxonomy" id="251747"/>
    <lineage>
        <taxon>Bacteria</taxon>
        <taxon>Pseudomonadati</taxon>
        <taxon>Pseudomonadota</taxon>
        <taxon>Betaproteobacteria</taxon>
        <taxon>Neisseriales</taxon>
        <taxon>Chromobacteriaceae</taxon>
        <taxon>Chromobacterium</taxon>
    </lineage>
</organism>
<comment type="caution">
    <text evidence="1">The sequence shown here is derived from an EMBL/GenBank/DDBJ whole genome shotgun (WGS) entry which is preliminary data.</text>
</comment>
<gene>
    <name evidence="1" type="ORF">KIF53_13970</name>
</gene>
<dbReference type="GeneID" id="89686308"/>
<dbReference type="RefSeq" id="WP_220154014.1">
    <property type="nucleotide sequence ID" value="NZ_CP143257.1"/>
</dbReference>
<evidence type="ECO:0000313" key="1">
    <source>
        <dbReference type="EMBL" id="MBW8288738.1"/>
    </source>
</evidence>
<reference evidence="1 2" key="1">
    <citation type="submission" date="2021-05" db="EMBL/GenBank/DDBJ databases">
        <title>Draft Whole Genome Sequencing Of Biosensor Chromobacterium violaceum Strain CV026 Reveals A Regulatory RNA In Chromobacterium violaceum Phenotype Regulatory Network.</title>
        <authorList>
            <person name="Hong K.W."/>
            <person name="Chan K.G."/>
            <person name="Chang C.-Y."/>
        </authorList>
    </citation>
    <scope>NUCLEOTIDE SEQUENCE [LARGE SCALE GENOMIC DNA]</scope>
    <source>
        <strain evidence="1 2">ATCC 31532</strain>
    </source>
</reference>
<dbReference type="EMBL" id="JAHDTB010000011">
    <property type="protein sequence ID" value="MBW8288738.1"/>
    <property type="molecule type" value="Genomic_DNA"/>
</dbReference>
<proteinExistence type="predicted"/>
<evidence type="ECO:0000313" key="2">
    <source>
        <dbReference type="Proteomes" id="UP000711178"/>
    </source>
</evidence>
<keyword evidence="2" id="KW-1185">Reference proteome</keyword>
<protein>
    <submittedName>
        <fullName evidence="1">Uncharacterized protein</fullName>
    </submittedName>
</protein>